<dbReference type="PANTHER" id="PTHR47331">
    <property type="entry name" value="PHD-TYPE DOMAIN-CONTAINING PROTEIN"/>
    <property type="match status" value="1"/>
</dbReference>
<dbReference type="EMBL" id="AJVK01007544">
    <property type="status" value="NOT_ANNOTATED_CDS"/>
    <property type="molecule type" value="Genomic_DNA"/>
</dbReference>
<evidence type="ECO:0000313" key="1">
    <source>
        <dbReference type="EnsemblMetazoa" id="PPAI009988-PA"/>
    </source>
</evidence>
<name>A0A1B0DNE3_PHLPP</name>
<dbReference type="VEuPathDB" id="VectorBase:PPAI009988"/>
<evidence type="ECO:0000313" key="2">
    <source>
        <dbReference type="Proteomes" id="UP000092462"/>
    </source>
</evidence>
<accession>A0A1B0DNE3</accession>
<dbReference type="InterPro" id="IPR005312">
    <property type="entry name" value="DUF1759"/>
</dbReference>
<keyword evidence="2" id="KW-1185">Reference proteome</keyword>
<dbReference type="EnsemblMetazoa" id="PPAI009988-RA">
    <property type="protein sequence ID" value="PPAI009988-PA"/>
    <property type="gene ID" value="PPAI009988"/>
</dbReference>
<dbReference type="Proteomes" id="UP000092462">
    <property type="component" value="Unassembled WGS sequence"/>
</dbReference>
<proteinExistence type="predicted"/>
<dbReference type="AlphaFoldDB" id="A0A1B0DNE3"/>
<dbReference type="VEuPathDB" id="VectorBase:PPAPM1_008660"/>
<dbReference type="PANTHER" id="PTHR47331:SF1">
    <property type="entry name" value="GAG-LIKE PROTEIN"/>
    <property type="match status" value="1"/>
</dbReference>
<dbReference type="Pfam" id="PF03564">
    <property type="entry name" value="DUF1759"/>
    <property type="match status" value="1"/>
</dbReference>
<organism evidence="1 2">
    <name type="scientific">Phlebotomus papatasi</name>
    <name type="common">Sandfly</name>
    <dbReference type="NCBI Taxonomy" id="29031"/>
    <lineage>
        <taxon>Eukaryota</taxon>
        <taxon>Metazoa</taxon>
        <taxon>Ecdysozoa</taxon>
        <taxon>Arthropoda</taxon>
        <taxon>Hexapoda</taxon>
        <taxon>Insecta</taxon>
        <taxon>Pterygota</taxon>
        <taxon>Neoptera</taxon>
        <taxon>Endopterygota</taxon>
        <taxon>Diptera</taxon>
        <taxon>Nematocera</taxon>
        <taxon>Psychodoidea</taxon>
        <taxon>Psychodidae</taxon>
        <taxon>Phlebotomus</taxon>
        <taxon>Phlebotomus</taxon>
    </lineage>
</organism>
<protein>
    <submittedName>
        <fullName evidence="1">Uncharacterized protein</fullName>
    </submittedName>
</protein>
<reference evidence="1" key="1">
    <citation type="submission" date="2022-08" db="UniProtKB">
        <authorList>
            <consortium name="EnsemblMetazoa"/>
        </authorList>
    </citation>
    <scope>IDENTIFICATION</scope>
    <source>
        <strain evidence="1">Israel</strain>
    </source>
</reference>
<sequence length="532" mass="60035">MNLNPMSVRGGYIGTITKLEKFVESCSDGEFIATTLHALQKQLSKLQSAREKYIEVQRQIIDQQPTESKKQHEQEAYENILAKCSAIETRLSELMDEVPEDTINTSLDEMRDFMRTSMEEQEKKHQEQLTHLLEQLNSTLKSQVIEKPTVSTQEQLPSELANIVKTISDTTVKQSALIEKLTTSSPSSAQANTKLPQMSLPKFSGKFSEWIEFRDNFESSIINHAGLSPVQKFQYLKNSLTDSARSEIKHLPITNANFEIAWDALKERFEKPYNIIMDHIQQFKSLPCTSSTNIEQLSQLCNTASESVSAVRALGVESFDLWLIHDILLKLDDELKMLWSEECDKELPDWNKFIKFLFKRRDNLVSSGIKNVPASFKTNKSGPNRNNTKKSPTALVAANAQTCKCCNLAAHPLFKCSKFLSQSPDERFQLVKQLGLCRNCITANHNTAQCTYYPCRKCNARHNILLHEKFSSNINSQAPSDNHSLTVAPPTGNSRPNLNSFLDSLPGPSSINISQANVTAVKSPKYSSRPPW</sequence>